<dbReference type="Proteomes" id="UP000694720">
    <property type="component" value="Unplaced"/>
</dbReference>
<evidence type="ECO:0000313" key="1">
    <source>
        <dbReference type="Ensembl" id="ENSSSCP00055032759.1"/>
    </source>
</evidence>
<reference evidence="1" key="1">
    <citation type="submission" date="2025-05" db="UniProtKB">
        <authorList>
            <consortium name="Ensembl"/>
        </authorList>
    </citation>
    <scope>IDENTIFICATION</scope>
</reference>
<dbReference type="Gene3D" id="3.10.20.10">
    <property type="match status" value="1"/>
</dbReference>
<organism evidence="1 2">
    <name type="scientific">Sus scrofa</name>
    <name type="common">Pig</name>
    <dbReference type="NCBI Taxonomy" id="9823"/>
    <lineage>
        <taxon>Eukaryota</taxon>
        <taxon>Metazoa</taxon>
        <taxon>Chordata</taxon>
        <taxon>Craniata</taxon>
        <taxon>Vertebrata</taxon>
        <taxon>Euteleostomi</taxon>
        <taxon>Mammalia</taxon>
        <taxon>Eutheria</taxon>
        <taxon>Laurasiatheria</taxon>
        <taxon>Artiodactyla</taxon>
        <taxon>Suina</taxon>
        <taxon>Suidae</taxon>
        <taxon>Sus</taxon>
    </lineage>
</organism>
<proteinExistence type="predicted"/>
<dbReference type="AlphaFoldDB" id="A0A8D0IXV5"/>
<dbReference type="Proteomes" id="UP000694724">
    <property type="component" value="Unplaced"/>
</dbReference>
<dbReference type="Ensembl" id="ENSSSCT00030044724.1">
    <property type="protein sequence ID" value="ENSSSCP00030020105.1"/>
    <property type="gene ID" value="ENSSSCG00030032364.1"/>
</dbReference>
<sequence length="65" mass="7213">MKYAMKGILGEYKVVGCWLSSPKSHPSPLYRRQIFVPNHVVAKLLGVSAEDKDISSLVTCPRSHS</sequence>
<dbReference type="Ensembl" id="ENSSSCT00015042795.1">
    <property type="protein sequence ID" value="ENSSSCP00015016912.1"/>
    <property type="gene ID" value="ENSSSCG00015032352.1"/>
</dbReference>
<dbReference type="Ensembl" id="ENSSSCT00045023337.1">
    <property type="protein sequence ID" value="ENSSSCP00045016106.1"/>
    <property type="gene ID" value="ENSSSCG00045013675.1"/>
</dbReference>
<protein>
    <submittedName>
        <fullName evidence="1">Uncharacterized protein</fullName>
    </submittedName>
</protein>
<dbReference type="Ensembl" id="ENSSSCT00035082062.1">
    <property type="protein sequence ID" value="ENSSSCP00035034007.1"/>
    <property type="gene ID" value="ENSSSCG00035061101.1"/>
</dbReference>
<accession>A0A8D0IXV5</accession>
<dbReference type="Proteomes" id="UP000694570">
    <property type="component" value="Unplaced"/>
</dbReference>
<dbReference type="Proteomes" id="UP000694728">
    <property type="component" value="Unplaced"/>
</dbReference>
<dbReference type="Proteomes" id="UP000694726">
    <property type="component" value="Unplaced"/>
</dbReference>
<name>A0A8D0IXV5_PIG</name>
<dbReference type="Ensembl" id="ENSSSCT00055041160.1">
    <property type="protein sequence ID" value="ENSSSCP00055032759.1"/>
    <property type="gene ID" value="ENSSSCG00055020975.1"/>
</dbReference>
<evidence type="ECO:0000313" key="2">
    <source>
        <dbReference type="Proteomes" id="UP000694724"/>
    </source>
</evidence>